<dbReference type="KEGG" id="tap:GZ22_14400"/>
<keyword evidence="3" id="KW-0472">Membrane</keyword>
<evidence type="ECO:0000256" key="5">
    <source>
        <dbReference type="ARBA" id="ARBA00023288"/>
    </source>
</evidence>
<dbReference type="PANTHER" id="PTHR30429">
    <property type="entry name" value="D-METHIONINE-BINDING LIPOPROTEIN METQ"/>
    <property type="match status" value="1"/>
</dbReference>
<gene>
    <name evidence="9" type="ORF">GZ22_14400</name>
</gene>
<protein>
    <recommendedName>
        <fullName evidence="6">Lipoprotein</fullName>
    </recommendedName>
</protein>
<keyword evidence="5 6" id="KW-0449">Lipoprotein</keyword>
<dbReference type="AlphaFoldDB" id="A0A075LMX4"/>
<keyword evidence="9" id="KW-0223">Dioxygenase</keyword>
<reference evidence="9 10" key="1">
    <citation type="submission" date="2014-07" db="EMBL/GenBank/DDBJ databases">
        <title>Complete genome sequence of a moderately halophilic bacterium Terribacillus aidingensis MP602, isolated from Cryptomeria fortunei in Tianmu mountain in China.</title>
        <authorList>
            <person name="Wang Y."/>
            <person name="Lu P."/>
            <person name="Zhang L."/>
        </authorList>
    </citation>
    <scope>NUCLEOTIDE SEQUENCE [LARGE SCALE GENOMIC DNA]</scope>
    <source>
        <strain evidence="9 10">MP602</strain>
    </source>
</reference>
<evidence type="ECO:0000313" key="10">
    <source>
        <dbReference type="Proteomes" id="UP000027980"/>
    </source>
</evidence>
<keyword evidence="4" id="KW-0564">Palmitate</keyword>
<feature type="signal peptide" evidence="8">
    <location>
        <begin position="1"/>
        <end position="29"/>
    </location>
</feature>
<feature type="chain" id="PRO_5039288421" description="Lipoprotein" evidence="8">
    <location>
        <begin position="30"/>
        <end position="269"/>
    </location>
</feature>
<evidence type="ECO:0000256" key="8">
    <source>
        <dbReference type="SAM" id="SignalP"/>
    </source>
</evidence>
<name>A0A075LMX4_9BACI</name>
<dbReference type="GeneID" id="34221206"/>
<dbReference type="RefSeq" id="WP_038563673.1">
    <property type="nucleotide sequence ID" value="NZ_CP008876.1"/>
</dbReference>
<dbReference type="PIRSF" id="PIRSF002854">
    <property type="entry name" value="MetQ"/>
    <property type="match status" value="1"/>
</dbReference>
<dbReference type="PANTHER" id="PTHR30429:SF1">
    <property type="entry name" value="D-METHIONINE-BINDING LIPOPROTEIN METQ-RELATED"/>
    <property type="match status" value="1"/>
</dbReference>
<comment type="similarity">
    <text evidence="6">Belongs to the nlpA lipoprotein family.</text>
</comment>
<dbReference type="PROSITE" id="PS51257">
    <property type="entry name" value="PROKAR_LIPOPROTEIN"/>
    <property type="match status" value="1"/>
</dbReference>
<accession>A0A075LMX4</accession>
<proteinExistence type="inferred from homology"/>
<dbReference type="GO" id="GO:0051213">
    <property type="term" value="F:dioxygenase activity"/>
    <property type="evidence" value="ECO:0007669"/>
    <property type="project" value="UniProtKB-KW"/>
</dbReference>
<sequence>MKKILSFGLIGLLALFLAACGNDKSAALANDKILVGVSGGPHEQVMEKVKELAADEGIDVEIKTFNDYNTPNSALDDGSLDANSYQTLPFLEDQVKNQGYELKEVFKTLTFPMGIYTDKISDISELKEGDKIAVPNDPANEYRALKLFETAGVLKVDPEAENSATAKDVVENPLNLEIVELDASQLPAQLPEVAAAAINTNFAMGADLNINDDAIFAEESENNPWSNYFVVRSANTDDEVVKKIQEIYQSDEVKQFVEDEFQGSVVPSW</sequence>
<dbReference type="HOGENOM" id="CLU_067080_3_0_9"/>
<dbReference type="Pfam" id="PF03180">
    <property type="entry name" value="Lipoprotein_9"/>
    <property type="match status" value="1"/>
</dbReference>
<evidence type="ECO:0000256" key="6">
    <source>
        <dbReference type="PIRNR" id="PIRNR002854"/>
    </source>
</evidence>
<dbReference type="InterPro" id="IPR004872">
    <property type="entry name" value="Lipoprotein_NlpA"/>
</dbReference>
<comment type="subcellular location">
    <subcellularLocation>
        <location evidence="1">Membrane</location>
        <topology evidence="1">Lipid-anchor</topology>
    </subcellularLocation>
</comment>
<dbReference type="GO" id="GO:0016020">
    <property type="term" value="C:membrane"/>
    <property type="evidence" value="ECO:0007669"/>
    <property type="project" value="UniProtKB-SubCell"/>
</dbReference>
<evidence type="ECO:0000256" key="2">
    <source>
        <dbReference type="ARBA" id="ARBA00022729"/>
    </source>
</evidence>
<evidence type="ECO:0000256" key="1">
    <source>
        <dbReference type="ARBA" id="ARBA00004635"/>
    </source>
</evidence>
<keyword evidence="2 8" id="KW-0732">Signal</keyword>
<keyword evidence="9" id="KW-0560">Oxidoreductase</keyword>
<organism evidence="9 10">
    <name type="scientific">Terribacillus saccharophilus</name>
    <dbReference type="NCBI Taxonomy" id="361277"/>
    <lineage>
        <taxon>Bacteria</taxon>
        <taxon>Bacillati</taxon>
        <taxon>Bacillota</taxon>
        <taxon>Bacilli</taxon>
        <taxon>Bacillales</taxon>
        <taxon>Bacillaceae</taxon>
        <taxon>Terribacillus</taxon>
    </lineage>
</organism>
<dbReference type="Gene3D" id="3.40.190.10">
    <property type="entry name" value="Periplasmic binding protein-like II"/>
    <property type="match status" value="2"/>
</dbReference>
<dbReference type="OrthoDB" id="9812878at2"/>
<dbReference type="Proteomes" id="UP000027980">
    <property type="component" value="Chromosome"/>
</dbReference>
<evidence type="ECO:0000313" key="9">
    <source>
        <dbReference type="EMBL" id="AIF67709.1"/>
    </source>
</evidence>
<feature type="lipid moiety-binding region" description="S-diacylglycerol cysteine" evidence="7">
    <location>
        <position position="20"/>
    </location>
</feature>
<dbReference type="EMBL" id="CP008876">
    <property type="protein sequence ID" value="AIF67709.1"/>
    <property type="molecule type" value="Genomic_DNA"/>
</dbReference>
<dbReference type="SUPFAM" id="SSF53850">
    <property type="entry name" value="Periplasmic binding protein-like II"/>
    <property type="match status" value="1"/>
</dbReference>
<evidence type="ECO:0000256" key="3">
    <source>
        <dbReference type="ARBA" id="ARBA00023136"/>
    </source>
</evidence>
<evidence type="ECO:0000256" key="4">
    <source>
        <dbReference type="ARBA" id="ARBA00023139"/>
    </source>
</evidence>
<evidence type="ECO:0000256" key="7">
    <source>
        <dbReference type="PIRSR" id="PIRSR002854-1"/>
    </source>
</evidence>